<accession>A0A3G9JWY4</accession>
<protein>
    <recommendedName>
        <fullName evidence="2">DUF5722 domain-containing protein</fullName>
    </recommendedName>
</protein>
<dbReference type="Pfam" id="PF18989">
    <property type="entry name" value="DUF5722"/>
    <property type="match status" value="1"/>
</dbReference>
<feature type="signal peptide" evidence="1">
    <location>
        <begin position="1"/>
        <end position="21"/>
    </location>
</feature>
<evidence type="ECO:0000313" key="3">
    <source>
        <dbReference type="EMBL" id="BBH27304.1"/>
    </source>
</evidence>
<gene>
    <name evidence="3" type="ORF">SG0102_22380</name>
</gene>
<evidence type="ECO:0000256" key="1">
    <source>
        <dbReference type="SAM" id="SignalP"/>
    </source>
</evidence>
<organism evidence="3 4">
    <name type="scientific">Intestinibaculum porci</name>
    <dbReference type="NCBI Taxonomy" id="2487118"/>
    <lineage>
        <taxon>Bacteria</taxon>
        <taxon>Bacillati</taxon>
        <taxon>Bacillota</taxon>
        <taxon>Erysipelotrichia</taxon>
        <taxon>Erysipelotrichales</taxon>
        <taxon>Erysipelotrichaceae</taxon>
        <taxon>Intestinibaculum</taxon>
    </lineage>
</organism>
<sequence length="572" mass="63560">MKKKNLFFVIAFSMILSVVFANPVKNVSAASNTMSVSVTASKIKIKITKAKKSGTLYAYSANEYAKKDTTRGVSKSVKTKGTALGKVSKGQSKTITVNRYDANGRDGLYNKYYLLNGNTIVKGPIYATSIASAKKSIGFTQKSVKGLYTEGDASNIKYAKDLGVSSITLNIDLGTLMYASKSVAPADATPYQVNGQTYYFNTSAVNYYDSVIQKASAAKMNVIGILIAWTNKNYNTYAKALRYNSPKSTITMGQNTSNATGRDDFIAMIEFLAHRYSQSKANGYISTYVLGNEIDFTHYWYNTSNFNKFMEEYSRALRLSNLAIKKYAGNVKVAVPYTHYWAKSAGQVFKECPGPSFAPLKMTNWLAKTSKAQGNYDWALAPHCYGVVNTKAQQTLSDSSMGVLTGNYKTTKELTFTNLEVLSSYLNTIKYNGKQRSVYLTESGASSGKISTKNLKYQAATVAYEYYKVAHLPFIKSFNYYRLKDEASEAKNGLSVGLLKSNGSQKPAYKVYKHIDTKSSSAWTKGYLKYISYKRNGKGSAKKATSWKSAMNVYSTSFNWNKKWSWKKITKR</sequence>
<dbReference type="InParanoid" id="A0A3G9JWY4"/>
<evidence type="ECO:0000259" key="2">
    <source>
        <dbReference type="Pfam" id="PF18989"/>
    </source>
</evidence>
<keyword evidence="4" id="KW-1185">Reference proteome</keyword>
<keyword evidence="1" id="KW-0732">Signal</keyword>
<dbReference type="InterPro" id="IPR017853">
    <property type="entry name" value="GH"/>
</dbReference>
<dbReference type="RefSeq" id="WP_125120049.1">
    <property type="nucleotide sequence ID" value="NZ_AP019309.1"/>
</dbReference>
<dbReference type="KEGG" id="ebm:SG0102_22380"/>
<proteinExistence type="predicted"/>
<dbReference type="Gene3D" id="3.20.20.80">
    <property type="entry name" value="Glycosidases"/>
    <property type="match status" value="1"/>
</dbReference>
<feature type="chain" id="PRO_5039585222" description="DUF5722 domain-containing protein" evidence="1">
    <location>
        <begin position="22"/>
        <end position="572"/>
    </location>
</feature>
<dbReference type="InterPro" id="IPR043780">
    <property type="entry name" value="DUF5722"/>
</dbReference>
<feature type="domain" description="DUF5722" evidence="2">
    <location>
        <begin position="141"/>
        <end position="534"/>
    </location>
</feature>
<dbReference type="SUPFAM" id="SSF51445">
    <property type="entry name" value="(Trans)glycosidases"/>
    <property type="match status" value="1"/>
</dbReference>
<dbReference type="OrthoDB" id="175224at2"/>
<dbReference type="AlphaFoldDB" id="A0A3G9JWY4"/>
<reference evidence="3 4" key="1">
    <citation type="submission" date="2018-11" db="EMBL/GenBank/DDBJ databases">
        <title>Novel Erysipelotrichaceae bacterium isolated from small intestine of a swine.</title>
        <authorList>
            <person name="Kim J.S."/>
            <person name="Choe H."/>
            <person name="Lee Y.R."/>
            <person name="Kim K.M."/>
            <person name="Park D.S."/>
        </authorList>
    </citation>
    <scope>NUCLEOTIDE SEQUENCE [LARGE SCALE GENOMIC DNA]</scope>
    <source>
        <strain evidence="3 4">SG0102</strain>
    </source>
</reference>
<evidence type="ECO:0000313" key="4">
    <source>
        <dbReference type="Proteomes" id="UP000268059"/>
    </source>
</evidence>
<dbReference type="EMBL" id="AP019309">
    <property type="protein sequence ID" value="BBH27304.1"/>
    <property type="molecule type" value="Genomic_DNA"/>
</dbReference>
<dbReference type="Proteomes" id="UP000268059">
    <property type="component" value="Chromosome"/>
</dbReference>
<name>A0A3G9JWY4_9FIRM</name>